<comment type="caution">
    <text evidence="1">The sequence shown here is derived from an EMBL/GenBank/DDBJ whole genome shotgun (WGS) entry which is preliminary data.</text>
</comment>
<dbReference type="InterPro" id="IPR011989">
    <property type="entry name" value="ARM-like"/>
</dbReference>
<dbReference type="Proteomes" id="UP000023152">
    <property type="component" value="Unassembled WGS sequence"/>
</dbReference>
<feature type="non-terminal residue" evidence="1">
    <location>
        <position position="1"/>
    </location>
</feature>
<dbReference type="Gene3D" id="1.25.10.10">
    <property type="entry name" value="Leucine-rich Repeat Variant"/>
    <property type="match status" value="1"/>
</dbReference>
<dbReference type="InterPro" id="IPR016024">
    <property type="entry name" value="ARM-type_fold"/>
</dbReference>
<accession>X6LRR8</accession>
<evidence type="ECO:0000313" key="2">
    <source>
        <dbReference type="Proteomes" id="UP000023152"/>
    </source>
</evidence>
<protein>
    <submittedName>
        <fullName evidence="1">Uncharacterized protein</fullName>
    </submittedName>
</protein>
<dbReference type="AlphaFoldDB" id="X6LRR8"/>
<dbReference type="EMBL" id="ASPP01033369">
    <property type="protein sequence ID" value="ETO03415.1"/>
    <property type="molecule type" value="Genomic_DNA"/>
</dbReference>
<keyword evidence="2" id="KW-1185">Reference proteome</keyword>
<proteinExistence type="predicted"/>
<dbReference type="SUPFAM" id="SSF48371">
    <property type="entry name" value="ARM repeat"/>
    <property type="match status" value="1"/>
</dbReference>
<sequence>NDETDATQFIMKLKEGQLGNVFQCLINGLFDEKEEEYNRKNCAQLLGKLSMKWNEQQLNEAFNFSMDIFTDKNNNTEVRGGCVELLGTVTVNLSGRHFDTFKCLISGLKDSDSSVRK</sequence>
<name>X6LRR8_RETFI</name>
<organism evidence="1 2">
    <name type="scientific">Reticulomyxa filosa</name>
    <dbReference type="NCBI Taxonomy" id="46433"/>
    <lineage>
        <taxon>Eukaryota</taxon>
        <taxon>Sar</taxon>
        <taxon>Rhizaria</taxon>
        <taxon>Retaria</taxon>
        <taxon>Foraminifera</taxon>
        <taxon>Monothalamids</taxon>
        <taxon>Reticulomyxidae</taxon>
        <taxon>Reticulomyxa</taxon>
    </lineage>
</organism>
<evidence type="ECO:0000313" key="1">
    <source>
        <dbReference type="EMBL" id="ETO03415.1"/>
    </source>
</evidence>
<reference evidence="1 2" key="1">
    <citation type="journal article" date="2013" name="Curr. Biol.">
        <title>The Genome of the Foraminiferan Reticulomyxa filosa.</title>
        <authorList>
            <person name="Glockner G."/>
            <person name="Hulsmann N."/>
            <person name="Schleicher M."/>
            <person name="Noegel A.A."/>
            <person name="Eichinger L."/>
            <person name="Gallinger C."/>
            <person name="Pawlowski J."/>
            <person name="Sierra R."/>
            <person name="Euteneuer U."/>
            <person name="Pillet L."/>
            <person name="Moustafa A."/>
            <person name="Platzer M."/>
            <person name="Groth M."/>
            <person name="Szafranski K."/>
            <person name="Schliwa M."/>
        </authorList>
    </citation>
    <scope>NUCLEOTIDE SEQUENCE [LARGE SCALE GENOMIC DNA]</scope>
</reference>
<gene>
    <name evidence="1" type="ORF">RFI_33995</name>
</gene>